<proteinExistence type="predicted"/>
<dbReference type="PANTHER" id="PTHR24123:SF33">
    <property type="entry name" value="PROTEIN HOS4"/>
    <property type="match status" value="1"/>
</dbReference>
<keyword evidence="2 3" id="KW-0040">ANK repeat</keyword>
<evidence type="ECO:0000256" key="1">
    <source>
        <dbReference type="ARBA" id="ARBA00022737"/>
    </source>
</evidence>
<feature type="repeat" description="ANK" evidence="3">
    <location>
        <begin position="2120"/>
        <end position="2152"/>
    </location>
</feature>
<dbReference type="PROSITE" id="PS50088">
    <property type="entry name" value="ANK_REPEAT"/>
    <property type="match status" value="11"/>
</dbReference>
<dbReference type="OrthoDB" id="7464126at2759"/>
<evidence type="ECO:0000256" key="4">
    <source>
        <dbReference type="SAM" id="MobiDB-lite"/>
    </source>
</evidence>
<feature type="repeat" description="ANK" evidence="3">
    <location>
        <begin position="2054"/>
        <end position="2086"/>
    </location>
</feature>
<evidence type="ECO:0000256" key="3">
    <source>
        <dbReference type="PROSITE-ProRule" id="PRU00023"/>
    </source>
</evidence>
<feature type="region of interest" description="Disordered" evidence="4">
    <location>
        <begin position="1030"/>
        <end position="1054"/>
    </location>
</feature>
<dbReference type="Gene3D" id="1.25.40.20">
    <property type="entry name" value="Ankyrin repeat-containing domain"/>
    <property type="match status" value="7"/>
</dbReference>
<dbReference type="Proteomes" id="UP000738349">
    <property type="component" value="Unassembled WGS sequence"/>
</dbReference>
<dbReference type="InterPro" id="IPR051165">
    <property type="entry name" value="Multifunctional_ANK_Repeat"/>
</dbReference>
<gene>
    <name evidence="6" type="ORF">EDB81DRAFT_924200</name>
</gene>
<feature type="repeat" description="ANK" evidence="3">
    <location>
        <begin position="1626"/>
        <end position="1658"/>
    </location>
</feature>
<feature type="repeat" description="ANK" evidence="3">
    <location>
        <begin position="1427"/>
        <end position="1459"/>
    </location>
</feature>
<evidence type="ECO:0000256" key="2">
    <source>
        <dbReference type="ARBA" id="ARBA00023043"/>
    </source>
</evidence>
<organism evidence="6 7">
    <name type="scientific">Dactylonectria macrodidyma</name>
    <dbReference type="NCBI Taxonomy" id="307937"/>
    <lineage>
        <taxon>Eukaryota</taxon>
        <taxon>Fungi</taxon>
        <taxon>Dikarya</taxon>
        <taxon>Ascomycota</taxon>
        <taxon>Pezizomycotina</taxon>
        <taxon>Sordariomycetes</taxon>
        <taxon>Hypocreomycetidae</taxon>
        <taxon>Hypocreales</taxon>
        <taxon>Nectriaceae</taxon>
        <taxon>Dactylonectria</taxon>
    </lineage>
</organism>
<dbReference type="InterPro" id="IPR036770">
    <property type="entry name" value="Ankyrin_rpt-contain_sf"/>
</dbReference>
<feature type="repeat" description="ANK" evidence="3">
    <location>
        <begin position="1942"/>
        <end position="1974"/>
    </location>
</feature>
<name>A0A9P9FDP0_9HYPO</name>
<feature type="region of interest" description="Disordered" evidence="4">
    <location>
        <begin position="1074"/>
        <end position="1095"/>
    </location>
</feature>
<dbReference type="PANTHER" id="PTHR24123">
    <property type="entry name" value="ANKYRIN REPEAT-CONTAINING"/>
    <property type="match status" value="1"/>
</dbReference>
<evidence type="ECO:0000313" key="6">
    <source>
        <dbReference type="EMBL" id="KAH7160965.1"/>
    </source>
</evidence>
<sequence>MAPLSHPDAPRSQNMWENALALIHDEDLKSQLKKAVKTQKRNILNAVLETTHDRQQECVRKRWKFTHTDGNEVFVRDLMQKIAGWAQQYKQSGNLIVQTDLTNAAFPWAAIQFLLRAETGDAQEFGARSYQLELIARLVTKCHVFSSRKLDEITHPALFEALEKALTYLYAEILTQLGRMKIFTHATEALRLVSWSEAEALNFLKPQFVRLCNLSGPSWHILTEERHQKLLEWLSPLPYHQHHQFVADARVPSFGRWLLSDLRYESWYTSSSSSILSLRGVTGCGKTALCSVIVDDLAATNKTVPDAAPFAYVYCANDESEPERSSPDTLMCTILAQLASGGAETTKVHNVLWSSYERRSALAQVGERSLDKLKSKDCVELLVELAEQEPFTIIIDGIDDINGEHNIIMIDALKSIVTNSGNVVKVLVSSNHDLATLVPNEAINITSDQVRQDMEPNDIYKHTLESLLDSNYTGRTIVIKAFSLLLYAKEALDSSTLLSAVAARTDTLTPQKLVETCSGLLLLDTTCNRFRFINNSVKDYLKTLDVFSCLSGQKLIFELCLEALSRTPPPDCNMTSARESICAYAAIYWPSYVKSLHDNQIDDELNKKVFAFLFDDNSNITSSFAAWLDNVQRLSKHLPNDSIIREALDGVTSTKDALLFLSSAFGLDKILFHFLQSPIGVNTSCKNHRGHTPLDLAAAFGHPVIVSALLGYDVEMDAHDGQSRSALYAACYAGHVSVVDTLLENDASATRSYGHYLPNAIEAACRGGREEVALHLLQDATMLRTRADYEQAVLDAAQAGFIQVLQRLNQADFHTMRGSNLEKDQMKAIAKKAIEGGHVEVLRWCLSQSAEGTAIFAEDAVASAVLYGHRRVIEFLLEQGLSMEAEGKFGSPLVTASLFNHGAIVLQLLQHGVEVDANGTFGTALYISALKAHTAIIQLLIQAGCNVNRETGFHKTALRAAAYQGHADTVKLLLGAGASMAAAFSAAIDGGHPDIVRFILHQGYREFHFDEYSPDCILTASPSRYRALLRDSSPERKNVGNTGRAGDEEPALPPKPLLELNAVFRADKGTSLLTDSPLLEPRNRTPRSRGHLTTLGRSVDLGNKDVVVAVLEGARALGIQDEDVAHEAKMAAEEGLAPIVEDLLTYLATKPALYPCIKSVLDVAHGQKPDVVEVAFNVANQHCSARQVDELRTETLPSVQKFNQTQHMDSEELFSKFATACADGNLDLVEAILESAHVNQLKTTDLSYGFQEAATKGYAEIVELLLNSDGLRKICTTADDCLIGAATNGHLAVTRLLVARCKATPSNTKQIRRAFMWSCRNGQIEVARYFVQELSMDVNKVVPDKPIKDPNTRRMLSEYNYLAGPGTPASYISPLQAAIKGCGPKCNDDDYFLEEDFLDNDDVGTEHEAVIKLLLDNGANPNDLGGLDMYPIQAAAEFCNEESLKSLIEAGADINLTNNKGSPIFRAAGRELSTASIIGLLLDAGAGLPTTEAEIERLQAQPLKFFAGKISRKTYHETTEDPDGRFLVAESLDYVFEHGPGAAIRMLMSKFPQFRATNEKYGLVLQMAVCIDDHSYVDLLLARGVDVNTLGYYYGTALQAASRYGNYDMVMKLLGAGAKVNVLQGRWQTALRAAIASGNAQVVRALLGRGADTQLMFKTFRKYYNDRETQSPTALQLAVESGELEIVEAILGARVDVSGGISKTATKPENVIEHHPLIMSSKRGHVAMVRALLNAGAPVDVTGQQMAWCAGFDDEYTSPLTIAIHSKHADVVELLLDSGANVDKTVNSGCSALMLAAKYGDRHVVRLLIERNAKVDYTSFHHWTALALAAREEHADIVQDLLSAGAKPDIPNALSAACENSGNGCVVELLLQAVLATEDPEPVINAAFAKVVSKGDAKMICLLLEYIPATTKRFIQCCSIGSEPAVSTLLEQGMSPNQPDDDGEHPLHTAAIHHQSSVVQILLDQGADVEYVNNKYGTPLSAALWACAASRLRACSELVPEAHSLPSAWTQLRAWSIDADFAPPPIESESLDRCEATVDVLLNSGADPNQETIEHGPPLHPACLTGSKTLVQKLLDKGANVNVTGGTLVHALFAALVVRESDIVTLLLEHAADTRLVHSTFGTPLHYAAKLSETDSVRALLKHGADENALDANGKLPVEVALLQWNKRETGQITDEYREELLSLFSRMPGSVSLSEDMLIQAAARGGVRYVLTALDRDKNVVISERVVSAVLSSFFSCVTDNDLQALLQRTGGLGVTEMMLKAAKTSHVIKLLLDVRPCCKITLDLLLGMGDLSSIRQLLDKNPNIHVSPQLVVHMLRLGAREIDGQKQYDSYKENSLLESLWTRNPGLIATADMLKAAQRLVQLEFLLRSFPGTISEDVITTISKNRSILMTRTLLQHDPTLRISAELAHTLLKFPYYVESLDMMLEERPDVPVTEKMFLTIFGERHLFSSEEQRIGLVKVLQKHGRRLVFTKRMRAAIDEGYQSHSDVEKRDLVYSLRERDADERSG</sequence>
<dbReference type="InterPro" id="IPR002110">
    <property type="entry name" value="Ankyrin_rpt"/>
</dbReference>
<dbReference type="SMART" id="SM00248">
    <property type="entry name" value="ANK"/>
    <property type="match status" value="24"/>
</dbReference>
<feature type="repeat" description="ANK" evidence="3">
    <location>
        <begin position="689"/>
        <end position="721"/>
    </location>
</feature>
<dbReference type="Pfam" id="PF12796">
    <property type="entry name" value="Ank_2"/>
    <property type="match status" value="7"/>
</dbReference>
<dbReference type="Gene3D" id="3.40.50.300">
    <property type="entry name" value="P-loop containing nucleotide triphosphate hydrolases"/>
    <property type="match status" value="1"/>
</dbReference>
<protein>
    <submittedName>
        <fullName evidence="6">Ankyrin repeat-containing domain protein</fullName>
    </submittedName>
</protein>
<reference evidence="6" key="1">
    <citation type="journal article" date="2021" name="Nat. Commun.">
        <title>Genetic determinants of endophytism in the Arabidopsis root mycobiome.</title>
        <authorList>
            <person name="Mesny F."/>
            <person name="Miyauchi S."/>
            <person name="Thiergart T."/>
            <person name="Pickel B."/>
            <person name="Atanasova L."/>
            <person name="Karlsson M."/>
            <person name="Huettel B."/>
            <person name="Barry K.W."/>
            <person name="Haridas S."/>
            <person name="Chen C."/>
            <person name="Bauer D."/>
            <person name="Andreopoulos W."/>
            <person name="Pangilinan J."/>
            <person name="LaButti K."/>
            <person name="Riley R."/>
            <person name="Lipzen A."/>
            <person name="Clum A."/>
            <person name="Drula E."/>
            <person name="Henrissat B."/>
            <person name="Kohler A."/>
            <person name="Grigoriev I.V."/>
            <person name="Martin F.M."/>
            <person name="Hacquard S."/>
        </authorList>
    </citation>
    <scope>NUCLEOTIDE SEQUENCE</scope>
    <source>
        <strain evidence="6">MPI-CAGE-AT-0147</strain>
    </source>
</reference>
<dbReference type="InterPro" id="IPR056884">
    <property type="entry name" value="NPHP3-like_N"/>
</dbReference>
<dbReference type="PROSITE" id="PS50297">
    <property type="entry name" value="ANK_REP_REGION"/>
    <property type="match status" value="8"/>
</dbReference>
<dbReference type="SUPFAM" id="SSF52540">
    <property type="entry name" value="P-loop containing nucleoside triphosphate hydrolases"/>
    <property type="match status" value="1"/>
</dbReference>
<keyword evidence="1" id="KW-0677">Repeat</keyword>
<feature type="repeat" description="ANK" evidence="3">
    <location>
        <begin position="1788"/>
        <end position="1820"/>
    </location>
</feature>
<feature type="repeat" description="ANK" evidence="3">
    <location>
        <begin position="1821"/>
        <end position="1853"/>
    </location>
</feature>
<dbReference type="Pfam" id="PF24883">
    <property type="entry name" value="NPHP3_N"/>
    <property type="match status" value="1"/>
</dbReference>
<feature type="repeat" description="ANK" evidence="3">
    <location>
        <begin position="953"/>
        <end position="985"/>
    </location>
</feature>
<evidence type="ECO:0000259" key="5">
    <source>
        <dbReference type="Pfam" id="PF24883"/>
    </source>
</evidence>
<accession>A0A9P9FDP0</accession>
<evidence type="ECO:0000313" key="7">
    <source>
        <dbReference type="Proteomes" id="UP000738349"/>
    </source>
</evidence>
<keyword evidence="7" id="KW-1185">Reference proteome</keyword>
<dbReference type="SUPFAM" id="SSF48403">
    <property type="entry name" value="Ankyrin repeat"/>
    <property type="match status" value="4"/>
</dbReference>
<dbReference type="InterPro" id="IPR027417">
    <property type="entry name" value="P-loop_NTPase"/>
</dbReference>
<feature type="repeat" description="ANK" evidence="3">
    <location>
        <begin position="1593"/>
        <end position="1625"/>
    </location>
</feature>
<feature type="repeat" description="ANK" evidence="3">
    <location>
        <begin position="1755"/>
        <end position="1787"/>
    </location>
</feature>
<comment type="caution">
    <text evidence="6">The sequence shown here is derived from an EMBL/GenBank/DDBJ whole genome shotgun (WGS) entry which is preliminary data.</text>
</comment>
<feature type="domain" description="Nephrocystin 3-like N-terminal" evidence="5">
    <location>
        <begin position="255"/>
        <end position="430"/>
    </location>
</feature>
<dbReference type="EMBL" id="JAGMUV010000004">
    <property type="protein sequence ID" value="KAH7160965.1"/>
    <property type="molecule type" value="Genomic_DNA"/>
</dbReference>